<organism evidence="1 2">
    <name type="scientific">Hallella colorans</name>
    <dbReference type="NCBI Taxonomy" id="1703337"/>
    <lineage>
        <taxon>Bacteria</taxon>
        <taxon>Pseudomonadati</taxon>
        <taxon>Bacteroidota</taxon>
        <taxon>Bacteroidia</taxon>
        <taxon>Bacteroidales</taxon>
        <taxon>Prevotellaceae</taxon>
        <taxon>Hallella</taxon>
    </lineage>
</organism>
<reference evidence="1 2" key="1">
    <citation type="submission" date="2018-05" db="EMBL/GenBank/DDBJ databases">
        <title>Genomic Encyclopedia of Type Strains, Phase IV (KMG-IV): sequencing the most valuable type-strain genomes for metagenomic binning, comparative biology and taxonomic classification.</title>
        <authorList>
            <person name="Goeker M."/>
        </authorList>
    </citation>
    <scope>NUCLEOTIDE SEQUENCE [LARGE SCALE GENOMIC DNA]</scope>
    <source>
        <strain evidence="1 2">DSM 100333</strain>
    </source>
</reference>
<keyword evidence="2" id="KW-1185">Reference proteome</keyword>
<protein>
    <submittedName>
        <fullName evidence="1">HD domain-containing protein</fullName>
    </submittedName>
</protein>
<evidence type="ECO:0000313" key="1">
    <source>
        <dbReference type="EMBL" id="PVX44000.1"/>
    </source>
</evidence>
<dbReference type="Gene3D" id="1.10.3210.10">
    <property type="entry name" value="Hypothetical protein af1432"/>
    <property type="match status" value="1"/>
</dbReference>
<dbReference type="AlphaFoldDB" id="A0A2U0TK78"/>
<proteinExistence type="predicted"/>
<dbReference type="RefSeq" id="WP_336469928.1">
    <property type="nucleotide sequence ID" value="NZ_CAMQYP010000062.1"/>
</dbReference>
<dbReference type="Proteomes" id="UP000245870">
    <property type="component" value="Unassembled WGS sequence"/>
</dbReference>
<dbReference type="SUPFAM" id="SSF109604">
    <property type="entry name" value="HD-domain/PDEase-like"/>
    <property type="match status" value="1"/>
</dbReference>
<comment type="caution">
    <text evidence="1">The sequence shown here is derived from an EMBL/GenBank/DDBJ whole genome shotgun (WGS) entry which is preliminary data.</text>
</comment>
<accession>A0A2U0TK78</accession>
<sequence length="145" mass="16793">MMMNFDELRDKAMQIATEVHKTQVDKGGKPYIGHPLRVEKLCQDDDSKIVALLHDTIEDGDITAEYLLTQGFPTYIVDAVLSVSRNKGEDYFDFIQRSKANPVGRRVKIADLKDNMDITRLNELTDKDIERLKKYHQAYKMLEEE</sequence>
<gene>
    <name evidence="1" type="ORF">C7379_1346</name>
</gene>
<name>A0A2U0TK78_9BACT</name>
<evidence type="ECO:0000313" key="2">
    <source>
        <dbReference type="Proteomes" id="UP000245870"/>
    </source>
</evidence>
<dbReference type="EMBL" id="QENY01000034">
    <property type="protein sequence ID" value="PVX44000.1"/>
    <property type="molecule type" value="Genomic_DNA"/>
</dbReference>